<evidence type="ECO:0000313" key="2">
    <source>
        <dbReference type="EMBL" id="MBC5628662.1"/>
    </source>
</evidence>
<protein>
    <submittedName>
        <fullName evidence="2">Uncharacterized protein</fullName>
    </submittedName>
</protein>
<keyword evidence="1" id="KW-1133">Transmembrane helix</keyword>
<accession>A0ABR7DBV9</accession>
<reference evidence="2 3" key="1">
    <citation type="submission" date="2020-08" db="EMBL/GenBank/DDBJ databases">
        <title>Genome public.</title>
        <authorList>
            <person name="Liu C."/>
            <person name="Sun Q."/>
        </authorList>
    </citation>
    <scope>NUCLEOTIDE SEQUENCE [LARGE SCALE GENOMIC DNA]</scope>
    <source>
        <strain evidence="2 3">NSJ-6</strain>
    </source>
</reference>
<dbReference type="Proteomes" id="UP000596929">
    <property type="component" value="Unassembled WGS sequence"/>
</dbReference>
<feature type="transmembrane region" description="Helical" evidence="1">
    <location>
        <begin position="6"/>
        <end position="29"/>
    </location>
</feature>
<organism evidence="2 3">
    <name type="scientific">Clostridium hominis</name>
    <dbReference type="NCBI Taxonomy" id="2763036"/>
    <lineage>
        <taxon>Bacteria</taxon>
        <taxon>Bacillati</taxon>
        <taxon>Bacillota</taxon>
        <taxon>Clostridia</taxon>
        <taxon>Eubacteriales</taxon>
        <taxon>Clostridiaceae</taxon>
        <taxon>Clostridium</taxon>
    </lineage>
</organism>
<gene>
    <name evidence="2" type="ORF">H8S20_07145</name>
</gene>
<feature type="transmembrane region" description="Helical" evidence="1">
    <location>
        <begin position="36"/>
        <end position="58"/>
    </location>
</feature>
<evidence type="ECO:0000313" key="3">
    <source>
        <dbReference type="Proteomes" id="UP000596929"/>
    </source>
</evidence>
<keyword evidence="1" id="KW-0812">Transmembrane</keyword>
<sequence length="107" mass="11701">MNIFDAGGITTAIAVIATIIIGTGIFALINTIFEIWYLGFGAMIGEWLVCCVISAFIVNWFSGIILGFFSVLWFLIKVGAVIAAVIFIYQKFKAKKGEGDRKVEEGK</sequence>
<proteinExistence type="predicted"/>
<dbReference type="RefSeq" id="WP_186859652.1">
    <property type="nucleotide sequence ID" value="NZ_JACOOO010000013.1"/>
</dbReference>
<keyword evidence="3" id="KW-1185">Reference proteome</keyword>
<keyword evidence="1" id="KW-0472">Membrane</keyword>
<name>A0ABR7DBV9_9CLOT</name>
<dbReference type="EMBL" id="JACOOO010000013">
    <property type="protein sequence ID" value="MBC5628662.1"/>
    <property type="molecule type" value="Genomic_DNA"/>
</dbReference>
<feature type="transmembrane region" description="Helical" evidence="1">
    <location>
        <begin position="64"/>
        <end position="89"/>
    </location>
</feature>
<evidence type="ECO:0000256" key="1">
    <source>
        <dbReference type="SAM" id="Phobius"/>
    </source>
</evidence>
<comment type="caution">
    <text evidence="2">The sequence shown here is derived from an EMBL/GenBank/DDBJ whole genome shotgun (WGS) entry which is preliminary data.</text>
</comment>